<sequence length="157" mass="16317">MKKFALVALFAVAAFGMAFAANPSGTVQFTGAVAESFSLTVPQAFTNGTISNDSETTWSLGDVKVISNVKNWTIALSSAHSGNLVLSSDNNETIAYTVKLEGLLSDVSLSGAQTSQAQARTAKAGNAYALSVKIPASSNFYQAGTYSDTITVTIIHP</sequence>
<protein>
    <recommendedName>
        <fullName evidence="3">Spore coat protein U domain-containing protein</fullName>
    </recommendedName>
</protein>
<evidence type="ECO:0000256" key="1">
    <source>
        <dbReference type="SAM" id="SignalP"/>
    </source>
</evidence>
<dbReference type="EMBL" id="FWDO01000005">
    <property type="protein sequence ID" value="SLM18940.1"/>
    <property type="molecule type" value="Genomic_DNA"/>
</dbReference>
<feature type="chain" id="PRO_5018063174" description="Spore coat protein U domain-containing protein" evidence="1">
    <location>
        <begin position="21"/>
        <end position="157"/>
    </location>
</feature>
<reference evidence="2" key="1">
    <citation type="submission" date="2017-02" db="EMBL/GenBank/DDBJ databases">
        <authorList>
            <person name="Regsiter A."/>
            <person name="William W."/>
        </authorList>
    </citation>
    <scope>NUCLEOTIDE SEQUENCE</scope>
    <source>
        <strain evidence="2">BdmA 4</strain>
    </source>
</reference>
<proteinExistence type="predicted"/>
<evidence type="ECO:0000313" key="2">
    <source>
        <dbReference type="EMBL" id="SLM18940.1"/>
    </source>
</evidence>
<organism evidence="2">
    <name type="scientific">uncultured spirochete</name>
    <dbReference type="NCBI Taxonomy" id="156406"/>
    <lineage>
        <taxon>Bacteria</taxon>
        <taxon>Pseudomonadati</taxon>
        <taxon>Spirochaetota</taxon>
        <taxon>Spirochaetia</taxon>
        <taxon>Spirochaetales</taxon>
        <taxon>environmental samples</taxon>
    </lineage>
</organism>
<gene>
    <name evidence="2" type="ORF">SPIRO4BDMA_50455</name>
</gene>
<dbReference type="AlphaFoldDB" id="A0A3P3XRS2"/>
<keyword evidence="1" id="KW-0732">Signal</keyword>
<evidence type="ECO:0008006" key="3">
    <source>
        <dbReference type="Google" id="ProtNLM"/>
    </source>
</evidence>
<accession>A0A3P3XRS2</accession>
<name>A0A3P3XRS2_9SPIR</name>
<feature type="signal peptide" evidence="1">
    <location>
        <begin position="1"/>
        <end position="20"/>
    </location>
</feature>